<dbReference type="InterPro" id="IPR036390">
    <property type="entry name" value="WH_DNA-bd_sf"/>
</dbReference>
<evidence type="ECO:0000256" key="1">
    <source>
        <dbReference type="ARBA" id="ARBA00023015"/>
    </source>
</evidence>
<dbReference type="AlphaFoldDB" id="A0A850EGH2"/>
<dbReference type="Gene3D" id="1.20.120.530">
    <property type="entry name" value="GntR ligand-binding domain-like"/>
    <property type="match status" value="1"/>
</dbReference>
<dbReference type="GO" id="GO:0003700">
    <property type="term" value="F:DNA-binding transcription factor activity"/>
    <property type="evidence" value="ECO:0007669"/>
    <property type="project" value="InterPro"/>
</dbReference>
<dbReference type="InterPro" id="IPR000524">
    <property type="entry name" value="Tscrpt_reg_HTH_GntR"/>
</dbReference>
<feature type="domain" description="HTH gntR-type" evidence="4">
    <location>
        <begin position="11"/>
        <end position="78"/>
    </location>
</feature>
<dbReference type="PANTHER" id="PTHR43537">
    <property type="entry name" value="TRANSCRIPTIONAL REGULATOR, GNTR FAMILY"/>
    <property type="match status" value="1"/>
</dbReference>
<gene>
    <name evidence="5" type="ORF">HPT30_05955</name>
</gene>
<dbReference type="GO" id="GO:0003677">
    <property type="term" value="F:DNA binding"/>
    <property type="evidence" value="ECO:0007669"/>
    <property type="project" value="UniProtKB-KW"/>
</dbReference>
<reference evidence="5" key="1">
    <citation type="submission" date="2020-06" db="EMBL/GenBank/DDBJ databases">
        <title>Paenibacillus sp. nov., isolated from soil.</title>
        <authorList>
            <person name="Seo Y.L."/>
        </authorList>
    </citation>
    <scope>NUCLEOTIDE SEQUENCE [LARGE SCALE GENOMIC DNA]</scope>
    <source>
        <strain evidence="5">JW14</strain>
    </source>
</reference>
<comment type="caution">
    <text evidence="5">The sequence shown here is derived from an EMBL/GenBank/DDBJ whole genome shotgun (WGS) entry which is preliminary data.</text>
</comment>
<dbReference type="InterPro" id="IPR011711">
    <property type="entry name" value="GntR_C"/>
</dbReference>
<evidence type="ECO:0000256" key="3">
    <source>
        <dbReference type="ARBA" id="ARBA00023163"/>
    </source>
</evidence>
<dbReference type="Proteomes" id="UP000564806">
    <property type="component" value="Unassembled WGS sequence"/>
</dbReference>
<dbReference type="PROSITE" id="PS50949">
    <property type="entry name" value="HTH_GNTR"/>
    <property type="match status" value="1"/>
</dbReference>
<keyword evidence="6" id="KW-1185">Reference proteome</keyword>
<organism evidence="5 6">
    <name type="scientific">Paenibacillus agri</name>
    <dbReference type="NCBI Taxonomy" id="2744309"/>
    <lineage>
        <taxon>Bacteria</taxon>
        <taxon>Bacillati</taxon>
        <taxon>Bacillota</taxon>
        <taxon>Bacilli</taxon>
        <taxon>Bacillales</taxon>
        <taxon>Paenibacillaceae</taxon>
        <taxon>Paenibacillus</taxon>
    </lineage>
</organism>
<dbReference type="SUPFAM" id="SSF46785">
    <property type="entry name" value="Winged helix' DNA-binding domain"/>
    <property type="match status" value="1"/>
</dbReference>
<keyword evidence="1" id="KW-0805">Transcription regulation</keyword>
<dbReference type="Pfam" id="PF07729">
    <property type="entry name" value="FCD"/>
    <property type="match status" value="1"/>
</dbReference>
<evidence type="ECO:0000313" key="6">
    <source>
        <dbReference type="Proteomes" id="UP000564806"/>
    </source>
</evidence>
<evidence type="ECO:0000259" key="4">
    <source>
        <dbReference type="PROSITE" id="PS50949"/>
    </source>
</evidence>
<accession>A0A850EGH2</accession>
<dbReference type="SUPFAM" id="SSF48008">
    <property type="entry name" value="GntR ligand-binding domain-like"/>
    <property type="match status" value="1"/>
</dbReference>
<sequence length="237" mass="27539">MMNISPRLAGENNKDYSYRVIRENMMSLTLAPGQVISEIDLADALQISRTPVREVLAKLKEEHLIDVVPQVGTYVSKIKGHLIEEAAFMRFTLEKEVLLRSCQSFPAEALLELKKNVGLQELLVDKKARELDFHQLDTEFHQIIYRGNHLENVWKSITRLSTHYNRIRLLSEREHSFEEAVTQHRQMIGLIEQGQTEQIEHAVKQHILAPMNQWEELYRDDSRFAHYFDVSSGISVC</sequence>
<dbReference type="EMBL" id="JABWCS010000194">
    <property type="protein sequence ID" value="NUU59898.1"/>
    <property type="molecule type" value="Genomic_DNA"/>
</dbReference>
<proteinExistence type="predicted"/>
<name>A0A850EGH2_9BACL</name>
<dbReference type="CDD" id="cd07377">
    <property type="entry name" value="WHTH_GntR"/>
    <property type="match status" value="1"/>
</dbReference>
<keyword evidence="2" id="KW-0238">DNA-binding</keyword>
<dbReference type="Pfam" id="PF00392">
    <property type="entry name" value="GntR"/>
    <property type="match status" value="1"/>
</dbReference>
<dbReference type="InterPro" id="IPR036388">
    <property type="entry name" value="WH-like_DNA-bd_sf"/>
</dbReference>
<dbReference type="SMART" id="SM00895">
    <property type="entry name" value="FCD"/>
    <property type="match status" value="1"/>
</dbReference>
<dbReference type="Gene3D" id="1.10.10.10">
    <property type="entry name" value="Winged helix-like DNA-binding domain superfamily/Winged helix DNA-binding domain"/>
    <property type="match status" value="1"/>
</dbReference>
<keyword evidence="3" id="KW-0804">Transcription</keyword>
<evidence type="ECO:0000256" key="2">
    <source>
        <dbReference type="ARBA" id="ARBA00023125"/>
    </source>
</evidence>
<dbReference type="InterPro" id="IPR008920">
    <property type="entry name" value="TF_FadR/GntR_C"/>
</dbReference>
<dbReference type="PANTHER" id="PTHR43537:SF51">
    <property type="entry name" value="HTH-TYPE TRANSCRIPTIONAL REGULATOR LGOR-RELATED"/>
    <property type="match status" value="1"/>
</dbReference>
<dbReference type="SMART" id="SM00345">
    <property type="entry name" value="HTH_GNTR"/>
    <property type="match status" value="1"/>
</dbReference>
<evidence type="ECO:0000313" key="5">
    <source>
        <dbReference type="EMBL" id="NUU59898.1"/>
    </source>
</evidence>
<protein>
    <submittedName>
        <fullName evidence="5">GntR family transcriptional regulator</fullName>
    </submittedName>
</protein>
<dbReference type="RefSeq" id="WP_175370516.1">
    <property type="nucleotide sequence ID" value="NZ_JABWCS010000194.1"/>
</dbReference>